<dbReference type="HOGENOM" id="CLU_022726_0_0_1"/>
<proteinExistence type="predicted"/>
<gene>
    <name evidence="2" type="ORF">LACBIDRAFT_328724</name>
</gene>
<dbReference type="OrthoDB" id="3069791at2759"/>
<reference evidence="2 3" key="1">
    <citation type="journal article" date="2008" name="Nature">
        <title>The genome of Laccaria bicolor provides insights into mycorrhizal symbiosis.</title>
        <authorList>
            <person name="Martin F."/>
            <person name="Aerts A."/>
            <person name="Ahren D."/>
            <person name="Brun A."/>
            <person name="Danchin E.G.J."/>
            <person name="Duchaussoy F."/>
            <person name="Gibon J."/>
            <person name="Kohler A."/>
            <person name="Lindquist E."/>
            <person name="Pereda V."/>
            <person name="Salamov A."/>
            <person name="Shapiro H.J."/>
            <person name="Wuyts J."/>
            <person name="Blaudez D."/>
            <person name="Buee M."/>
            <person name="Brokstein P."/>
            <person name="Canbaeck B."/>
            <person name="Cohen D."/>
            <person name="Courty P.E."/>
            <person name="Coutinho P.M."/>
            <person name="Delaruelle C."/>
            <person name="Detter J.C."/>
            <person name="Deveau A."/>
            <person name="DiFazio S."/>
            <person name="Duplessis S."/>
            <person name="Fraissinet-Tachet L."/>
            <person name="Lucic E."/>
            <person name="Frey-Klett P."/>
            <person name="Fourrey C."/>
            <person name="Feussner I."/>
            <person name="Gay G."/>
            <person name="Grimwood J."/>
            <person name="Hoegger P.J."/>
            <person name="Jain P."/>
            <person name="Kilaru S."/>
            <person name="Labbe J."/>
            <person name="Lin Y.C."/>
            <person name="Legue V."/>
            <person name="Le Tacon F."/>
            <person name="Marmeisse R."/>
            <person name="Melayah D."/>
            <person name="Montanini B."/>
            <person name="Muratet M."/>
            <person name="Nehls U."/>
            <person name="Niculita-Hirzel H."/>
            <person name="Oudot-Le Secq M.P."/>
            <person name="Peter M."/>
            <person name="Quesneville H."/>
            <person name="Rajashekar B."/>
            <person name="Reich M."/>
            <person name="Rouhier N."/>
            <person name="Schmutz J."/>
            <person name="Yin T."/>
            <person name="Chalot M."/>
            <person name="Henrissat B."/>
            <person name="Kuees U."/>
            <person name="Lucas S."/>
            <person name="Van de Peer Y."/>
            <person name="Podila G.K."/>
            <person name="Polle A."/>
            <person name="Pukkila P.J."/>
            <person name="Richardson P.M."/>
            <person name="Rouze P."/>
            <person name="Sanders I.R."/>
            <person name="Stajich J.E."/>
            <person name="Tunlid A."/>
            <person name="Tuskan G."/>
            <person name="Grigoriev I.V."/>
        </authorList>
    </citation>
    <scope>NUCLEOTIDE SEQUENCE [LARGE SCALE GENOMIC DNA]</scope>
    <source>
        <strain evidence="3">S238N-H82 / ATCC MYA-4686</strain>
    </source>
</reference>
<keyword evidence="1" id="KW-0472">Membrane</keyword>
<evidence type="ECO:0000313" key="2">
    <source>
        <dbReference type="EMBL" id="EDR06517.1"/>
    </source>
</evidence>
<dbReference type="KEGG" id="lbc:LACBIDRAFT_328724"/>
<accession>B0DFT2</accession>
<name>B0DFT2_LACBS</name>
<dbReference type="GeneID" id="6078480"/>
<organism evidence="3">
    <name type="scientific">Laccaria bicolor (strain S238N-H82 / ATCC MYA-4686)</name>
    <name type="common">Bicoloured deceiver</name>
    <name type="synonym">Laccaria laccata var. bicolor</name>
    <dbReference type="NCBI Taxonomy" id="486041"/>
    <lineage>
        <taxon>Eukaryota</taxon>
        <taxon>Fungi</taxon>
        <taxon>Dikarya</taxon>
        <taxon>Basidiomycota</taxon>
        <taxon>Agaricomycotina</taxon>
        <taxon>Agaricomycetes</taxon>
        <taxon>Agaricomycetidae</taxon>
        <taxon>Agaricales</taxon>
        <taxon>Agaricineae</taxon>
        <taxon>Hydnangiaceae</taxon>
        <taxon>Laccaria</taxon>
    </lineage>
</organism>
<dbReference type="RefSeq" id="XP_001882889.1">
    <property type="nucleotide sequence ID" value="XM_001882854.1"/>
</dbReference>
<dbReference type="Proteomes" id="UP000001194">
    <property type="component" value="Unassembled WGS sequence"/>
</dbReference>
<protein>
    <submittedName>
        <fullName evidence="2">Predicted protein</fullName>
    </submittedName>
</protein>
<keyword evidence="1" id="KW-0812">Transmembrane</keyword>
<evidence type="ECO:0000256" key="1">
    <source>
        <dbReference type="SAM" id="Phobius"/>
    </source>
</evidence>
<feature type="transmembrane region" description="Helical" evidence="1">
    <location>
        <begin position="12"/>
        <end position="29"/>
    </location>
</feature>
<evidence type="ECO:0000313" key="3">
    <source>
        <dbReference type="Proteomes" id="UP000001194"/>
    </source>
</evidence>
<keyword evidence="1" id="KW-1133">Transmembrane helix</keyword>
<dbReference type="AlphaFoldDB" id="B0DFT2"/>
<sequence length="563" mass="62525">MYLWGANFSVPYPSSYAIGFVIGITAAYGCKTNKKYNNGMWVVQGAQLLLLPNLTLIFVNMNPQTIEKSLGIKSTTKKKESIIDIDDKDEGAEQAHIEKNKKKKRPSIPVAFCFTSLVYSTTIEYSDSEARSVGKAGKSKKKKVIASDDSGDEIPPVDLTIFVYVEKPNPPHTAKGNVEESDRYAHKGPFKLSSNDSYGTFLHKVSTALPCPILHIIEEKMSWKPQTPQNAKPLPMGAATGYSTMIDALKVKRVGARVGIVIMPPLKKPDEDMANMSHICSLSALMLFIQFWDADGSGKAIKKGFDCSELEFRSTGDSIVQQKERFDKTITPILSELKTKYPVGNQLLFSDQRVYKDSATGWFYDLTEACLNIWASHIARNAATLDTLPQSTHFNHNTRIRPKKTTNQSDMSIALAAPENTALPAAVSTPPAAPPATTTSSLVELMMLQMLQQQQQNLMKAPAPTIPATVTPLSDASTSLNTAFYDIPTVPLVDFCTWYRIDEKDKAHLKKLEFQPGDSIDLLGSDEWKENAGFTQLSWARMKAKNQQFLQDVQMGKWIRYET</sequence>
<feature type="transmembrane region" description="Helical" evidence="1">
    <location>
        <begin position="41"/>
        <end position="59"/>
    </location>
</feature>
<dbReference type="EMBL" id="DS547108">
    <property type="protein sequence ID" value="EDR06517.1"/>
    <property type="molecule type" value="Genomic_DNA"/>
</dbReference>
<dbReference type="InParanoid" id="B0DFT2"/>
<keyword evidence="3" id="KW-1185">Reference proteome</keyword>